<dbReference type="SUPFAM" id="SSF102705">
    <property type="entry name" value="NIF3 (NGG1p interacting factor 3)-like"/>
    <property type="match status" value="1"/>
</dbReference>
<evidence type="ECO:0000256" key="4">
    <source>
        <dbReference type="PIRNR" id="PIRNR037489"/>
    </source>
</evidence>
<evidence type="ECO:0000256" key="5">
    <source>
        <dbReference type="PIRSR" id="PIRSR602678-1"/>
    </source>
</evidence>
<dbReference type="FunFam" id="3.40.1390.30:FF:000001">
    <property type="entry name" value="GTP cyclohydrolase 1 type 2"/>
    <property type="match status" value="1"/>
</dbReference>
<dbReference type="GO" id="GO:0005737">
    <property type="term" value="C:cytoplasm"/>
    <property type="evidence" value="ECO:0007669"/>
    <property type="project" value="TreeGrafter"/>
</dbReference>
<name>A0A380H549_9STAP</name>
<dbReference type="AlphaFoldDB" id="A0A380H549"/>
<feature type="binding site" evidence="5">
    <location>
        <position position="103"/>
    </location>
    <ligand>
        <name>a divalent metal cation</name>
        <dbReference type="ChEBI" id="CHEBI:60240"/>
        <label>1</label>
    </ligand>
</feature>
<dbReference type="GeneID" id="63936507"/>
<dbReference type="NCBIfam" id="TIGR00486">
    <property type="entry name" value="YbgI_SA1388"/>
    <property type="match status" value="1"/>
</dbReference>
<dbReference type="PIRSF" id="PIRSF037489">
    <property type="entry name" value="UCP037489_NIF3_YqfO"/>
    <property type="match status" value="1"/>
</dbReference>
<dbReference type="InterPro" id="IPR015867">
    <property type="entry name" value="N-reg_PII/ATP_PRibTrfase_C"/>
</dbReference>
<evidence type="ECO:0000256" key="1">
    <source>
        <dbReference type="ARBA" id="ARBA00006964"/>
    </source>
</evidence>
<feature type="binding site" evidence="5">
    <location>
        <position position="64"/>
    </location>
    <ligand>
        <name>a divalent metal cation</name>
        <dbReference type="ChEBI" id="CHEBI:60240"/>
        <label>2</label>
    </ligand>
</feature>
<dbReference type="RefSeq" id="WP_115313260.1">
    <property type="nucleotide sequence ID" value="NZ_CP066042.1"/>
</dbReference>
<reference evidence="6 7" key="1">
    <citation type="submission" date="2018-06" db="EMBL/GenBank/DDBJ databases">
        <authorList>
            <consortium name="Pathogen Informatics"/>
            <person name="Doyle S."/>
        </authorList>
    </citation>
    <scope>NUCLEOTIDE SEQUENCE [LARGE SCALE GENOMIC DNA]</scope>
    <source>
        <strain evidence="6 7">NCTC11807</strain>
    </source>
</reference>
<feature type="binding site" evidence="5">
    <location>
        <position position="330"/>
    </location>
    <ligand>
        <name>a divalent metal cation</name>
        <dbReference type="ChEBI" id="CHEBI:60240"/>
        <label>1</label>
    </ligand>
</feature>
<comment type="similarity">
    <text evidence="1 4">Belongs to the GTP cyclohydrolase I type 2/NIF3 family.</text>
</comment>
<organism evidence="6 7">
    <name type="scientific">Staphylococcus saccharolyticus</name>
    <dbReference type="NCBI Taxonomy" id="33028"/>
    <lineage>
        <taxon>Bacteria</taxon>
        <taxon>Bacillati</taxon>
        <taxon>Bacillota</taxon>
        <taxon>Bacilli</taxon>
        <taxon>Bacillales</taxon>
        <taxon>Staphylococcaceae</taxon>
        <taxon>Staphylococcus</taxon>
    </lineage>
</organism>
<protein>
    <recommendedName>
        <fullName evidence="2 4">GTP cyclohydrolase 1 type 2 homolog</fullName>
    </recommendedName>
</protein>
<evidence type="ECO:0000313" key="7">
    <source>
        <dbReference type="Proteomes" id="UP000255425"/>
    </source>
</evidence>
<dbReference type="InterPro" id="IPR017221">
    <property type="entry name" value="DUF34/NIF3_bac"/>
</dbReference>
<dbReference type="InterPro" id="IPR036069">
    <property type="entry name" value="DUF34/NIF3_sf"/>
</dbReference>
<dbReference type="GO" id="GO:0046872">
    <property type="term" value="F:metal ion binding"/>
    <property type="evidence" value="ECO:0007669"/>
    <property type="project" value="UniProtKB-UniRule"/>
</dbReference>
<sequence>MKISKLISILDEHVPFSTAESWDNVGLLIGDANQEVSGILTALDCTKEVVNQAIERQVNTIIAHHPLIFKGINNIVENDGYGLIIRKLIQHNINLIAMHTNLDVHPNGVNKMLADAIELQHIEIFNRQNVPYFKVQTFIPKENVEPFKDKLNELGLAKEGDYEYCFFESSGKGQFKPIGNANPYLGTLDSIEYVNEIKLEFMINEHQRYITEQAILNHHPYETPVYDFIKMQKTTDFGLGIIGELKDAMTLDEFSNFVKDKLKIASLKYTGNPNAVIKNVSIIGGSGIGFEYEAKRMGADIFVTGDIKHHEALDAKIQGVNLLDINHYSEYVMKKGLKQLLENWLFKYEENISISVSDTNTDPFTYK</sequence>
<dbReference type="PANTHER" id="PTHR13799:SF14">
    <property type="entry name" value="GTP CYCLOHYDROLASE 1 TYPE 2 HOMOLOG"/>
    <property type="match status" value="1"/>
</dbReference>
<gene>
    <name evidence="6" type="ORF">NCTC11807_01468</name>
</gene>
<dbReference type="PANTHER" id="PTHR13799">
    <property type="entry name" value="NGG1 INTERACTING FACTOR 3"/>
    <property type="match status" value="1"/>
</dbReference>
<keyword evidence="7" id="KW-1185">Reference proteome</keyword>
<feature type="binding site" evidence="5">
    <location>
        <position position="327"/>
    </location>
    <ligand>
        <name>a divalent metal cation</name>
        <dbReference type="ChEBI" id="CHEBI:60240"/>
        <label>1</label>
    </ligand>
</feature>
<dbReference type="Gene3D" id="3.40.1390.30">
    <property type="entry name" value="NIF3 (NGG1p interacting factor 3)-like"/>
    <property type="match status" value="1"/>
</dbReference>
<dbReference type="Proteomes" id="UP000255425">
    <property type="component" value="Unassembled WGS sequence"/>
</dbReference>
<dbReference type="Pfam" id="PF01784">
    <property type="entry name" value="DUF34_NIF3"/>
    <property type="match status" value="1"/>
</dbReference>
<dbReference type="EMBL" id="UHDZ01000001">
    <property type="protein sequence ID" value="SUM71515.1"/>
    <property type="molecule type" value="Genomic_DNA"/>
</dbReference>
<dbReference type="Gene3D" id="3.30.70.120">
    <property type="match status" value="1"/>
</dbReference>
<evidence type="ECO:0000313" key="6">
    <source>
        <dbReference type="EMBL" id="SUM71515.1"/>
    </source>
</evidence>
<feature type="binding site" evidence="5">
    <location>
        <position position="65"/>
    </location>
    <ligand>
        <name>a divalent metal cation</name>
        <dbReference type="ChEBI" id="CHEBI:60240"/>
        <label>1</label>
    </ligand>
</feature>
<proteinExistence type="inferred from homology"/>
<keyword evidence="3 4" id="KW-0479">Metal-binding</keyword>
<dbReference type="InterPro" id="IPR002678">
    <property type="entry name" value="DUF34/NIF3"/>
</dbReference>
<accession>A0A380H549</accession>
<evidence type="ECO:0000256" key="3">
    <source>
        <dbReference type="ARBA" id="ARBA00022723"/>
    </source>
</evidence>
<evidence type="ECO:0000256" key="2">
    <source>
        <dbReference type="ARBA" id="ARBA00022112"/>
    </source>
</evidence>